<evidence type="ECO:0000259" key="2">
    <source>
        <dbReference type="Pfam" id="PF00755"/>
    </source>
</evidence>
<evidence type="ECO:0000256" key="1">
    <source>
        <dbReference type="ARBA" id="ARBA00023315"/>
    </source>
</evidence>
<dbReference type="InterPro" id="IPR042231">
    <property type="entry name" value="Cho/carn_acyl_trans_2"/>
</dbReference>
<dbReference type="OrthoDB" id="2681546at2759"/>
<dbReference type="InterPro" id="IPR039551">
    <property type="entry name" value="Cho/carn_acyl_trans"/>
</dbReference>
<dbReference type="PANTHER" id="PTHR22589:SF29">
    <property type="entry name" value="MITOCHONDRIAL CARNITINE O-ACETYLTRANSFERASE-RELATED"/>
    <property type="match status" value="1"/>
</dbReference>
<name>A0A9W8JS03_9AGAR</name>
<feature type="domain" description="Choline/carnitine acyltransferase" evidence="2">
    <location>
        <begin position="40"/>
        <end position="134"/>
    </location>
</feature>
<dbReference type="Gene3D" id="3.30.559.70">
    <property type="entry name" value="Choline/Carnitine o-acyltransferase, domain 2"/>
    <property type="match status" value="1"/>
</dbReference>
<evidence type="ECO:0000313" key="3">
    <source>
        <dbReference type="EMBL" id="KAJ2935740.1"/>
    </source>
</evidence>
<keyword evidence="1" id="KW-0012">Acyltransferase</keyword>
<feature type="non-terminal residue" evidence="3">
    <location>
        <position position="170"/>
    </location>
</feature>
<keyword evidence="1" id="KW-0808">Transferase</keyword>
<sequence>MVTRIGKGVAPVQDNDGSINMRAEGKGQALLISLHICEDWFDVFDDENRPLLTEREIQRNPATIVTDVDTLDITQVARNSTGVLMTEKRQNRWHLREILVKDKNNKACLDIVDRALFIVCLDDAAPENLADLCSNFLCGPYRLEAQCQFKNTLCVHALANLLLQPPQQHD</sequence>
<organism evidence="3 4">
    <name type="scientific">Candolleomyces eurysporus</name>
    <dbReference type="NCBI Taxonomy" id="2828524"/>
    <lineage>
        <taxon>Eukaryota</taxon>
        <taxon>Fungi</taxon>
        <taxon>Dikarya</taxon>
        <taxon>Basidiomycota</taxon>
        <taxon>Agaricomycotina</taxon>
        <taxon>Agaricomycetes</taxon>
        <taxon>Agaricomycetidae</taxon>
        <taxon>Agaricales</taxon>
        <taxon>Agaricineae</taxon>
        <taxon>Psathyrellaceae</taxon>
        <taxon>Candolleomyces</taxon>
    </lineage>
</organism>
<proteinExistence type="predicted"/>
<dbReference type="GO" id="GO:0004092">
    <property type="term" value="F:carnitine O-acetyltransferase activity"/>
    <property type="evidence" value="ECO:0007669"/>
    <property type="project" value="TreeGrafter"/>
</dbReference>
<dbReference type="AlphaFoldDB" id="A0A9W8JS03"/>
<evidence type="ECO:0000313" key="4">
    <source>
        <dbReference type="Proteomes" id="UP001140091"/>
    </source>
</evidence>
<dbReference type="SUPFAM" id="SSF52777">
    <property type="entry name" value="CoA-dependent acyltransferases"/>
    <property type="match status" value="1"/>
</dbReference>
<dbReference type="PANTHER" id="PTHR22589">
    <property type="entry name" value="CARNITINE O-ACYLTRANSFERASE"/>
    <property type="match status" value="1"/>
</dbReference>
<reference evidence="3" key="1">
    <citation type="submission" date="2022-06" db="EMBL/GenBank/DDBJ databases">
        <title>Genome Sequence of Candolleomyces eurysporus.</title>
        <authorList>
            <person name="Buettner E."/>
        </authorList>
    </citation>
    <scope>NUCLEOTIDE SEQUENCE</scope>
    <source>
        <strain evidence="3">VTCC 930004</strain>
    </source>
</reference>
<protein>
    <recommendedName>
        <fullName evidence="2">Choline/carnitine acyltransferase domain-containing protein</fullName>
    </recommendedName>
</protein>
<dbReference type="EMBL" id="JANBPK010000359">
    <property type="protein sequence ID" value="KAJ2935740.1"/>
    <property type="molecule type" value="Genomic_DNA"/>
</dbReference>
<keyword evidence="4" id="KW-1185">Reference proteome</keyword>
<dbReference type="GO" id="GO:0005739">
    <property type="term" value="C:mitochondrion"/>
    <property type="evidence" value="ECO:0007669"/>
    <property type="project" value="TreeGrafter"/>
</dbReference>
<dbReference type="Proteomes" id="UP001140091">
    <property type="component" value="Unassembled WGS sequence"/>
</dbReference>
<dbReference type="GO" id="GO:0009437">
    <property type="term" value="P:carnitine metabolic process"/>
    <property type="evidence" value="ECO:0007669"/>
    <property type="project" value="TreeGrafter"/>
</dbReference>
<dbReference type="Pfam" id="PF00755">
    <property type="entry name" value="Carn_acyltransf"/>
    <property type="match status" value="1"/>
</dbReference>
<comment type="caution">
    <text evidence="3">The sequence shown here is derived from an EMBL/GenBank/DDBJ whole genome shotgun (WGS) entry which is preliminary data.</text>
</comment>
<gene>
    <name evidence="3" type="ORF">H1R20_g1354</name>
</gene>
<accession>A0A9W8JS03</accession>
<dbReference type="InterPro" id="IPR000542">
    <property type="entry name" value="Carn_acyl_trans"/>
</dbReference>